<accession>A0A367XIF6</accession>
<comment type="caution">
    <text evidence="1">The sequence shown here is derived from an EMBL/GenBank/DDBJ whole genome shotgun (WGS) entry which is preliminary data.</text>
</comment>
<dbReference type="EMBL" id="JPWJ01000001">
    <property type="protein sequence ID" value="RCK53179.1"/>
    <property type="molecule type" value="Genomic_DNA"/>
</dbReference>
<dbReference type="Proteomes" id="UP000252266">
    <property type="component" value="Unassembled WGS sequence"/>
</dbReference>
<protein>
    <submittedName>
        <fullName evidence="1">Uncharacterized protein</fullName>
    </submittedName>
</protein>
<evidence type="ECO:0000313" key="1">
    <source>
        <dbReference type="EMBL" id="RCK53179.1"/>
    </source>
</evidence>
<dbReference type="RefSeq" id="WP_062961165.1">
    <property type="nucleotide sequence ID" value="NZ_JPWJ01000001.1"/>
</dbReference>
<reference evidence="1 2" key="1">
    <citation type="submission" date="2014-07" db="EMBL/GenBank/DDBJ databases">
        <title>Draft genome sequence of Thalassospira xiamenensis IB13.</title>
        <authorList>
            <person name="Lai Q."/>
            <person name="Shao Z."/>
        </authorList>
    </citation>
    <scope>NUCLEOTIDE SEQUENCE [LARGE SCALE GENOMIC DNA]</scope>
    <source>
        <strain evidence="1 2">IB13</strain>
    </source>
</reference>
<organism evidence="1 2">
    <name type="scientific">Thalassospira xiamenensis</name>
    <dbReference type="NCBI Taxonomy" id="220697"/>
    <lineage>
        <taxon>Bacteria</taxon>
        <taxon>Pseudomonadati</taxon>
        <taxon>Pseudomonadota</taxon>
        <taxon>Alphaproteobacteria</taxon>
        <taxon>Rhodospirillales</taxon>
        <taxon>Thalassospiraceae</taxon>
        <taxon>Thalassospira</taxon>
    </lineage>
</organism>
<sequence>MNAISELPRWRILLAREIRRTSVTETAKRIGYARSSVSLAYSGNYTANTDRIEARVLEILGGPEPTFFCPAQGTSITQSDCADFAARPMPTASPRALRQWQICQSCDHREDCKNAK</sequence>
<proteinExistence type="predicted"/>
<dbReference type="AlphaFoldDB" id="A0A367XIF6"/>
<gene>
    <name evidence="1" type="ORF">TH44_02990</name>
</gene>
<name>A0A367XIF6_9PROT</name>
<evidence type="ECO:0000313" key="2">
    <source>
        <dbReference type="Proteomes" id="UP000252266"/>
    </source>
</evidence>